<dbReference type="PANTHER" id="PTHR30627:SF1">
    <property type="entry name" value="PEPTIDOGLYCAN D,D-TRANSPEPTIDASE FTSI"/>
    <property type="match status" value="1"/>
</dbReference>
<keyword evidence="8" id="KW-0132">Cell division</keyword>
<dbReference type="RefSeq" id="WP_309955286.1">
    <property type="nucleotide sequence ID" value="NZ_JAVDUJ010000001.1"/>
</dbReference>
<dbReference type="SUPFAM" id="SSF56601">
    <property type="entry name" value="beta-lactamase/transpeptidase-like"/>
    <property type="match status" value="1"/>
</dbReference>
<feature type="compositionally biased region" description="Basic and acidic residues" evidence="4">
    <location>
        <begin position="1"/>
        <end position="10"/>
    </location>
</feature>
<evidence type="ECO:0000259" key="6">
    <source>
        <dbReference type="Pfam" id="PF00905"/>
    </source>
</evidence>
<accession>A0ABU1T0W2</accession>
<proteinExistence type="inferred from homology"/>
<reference evidence="8 9" key="1">
    <citation type="submission" date="2023-07" db="EMBL/GenBank/DDBJ databases">
        <title>Sequencing the genomes of 1000 actinobacteria strains.</title>
        <authorList>
            <person name="Klenk H.-P."/>
        </authorList>
    </citation>
    <scope>NUCLEOTIDE SEQUENCE [LARGE SCALE GENOMIC DNA]</scope>
    <source>
        <strain evidence="8 9">DSM 15539</strain>
    </source>
</reference>
<dbReference type="Proteomes" id="UP001266099">
    <property type="component" value="Unassembled WGS sequence"/>
</dbReference>
<organism evidence="8 9">
    <name type="scientific">Arcanobacterium hippocoleae</name>
    <dbReference type="NCBI Taxonomy" id="149017"/>
    <lineage>
        <taxon>Bacteria</taxon>
        <taxon>Bacillati</taxon>
        <taxon>Actinomycetota</taxon>
        <taxon>Actinomycetes</taxon>
        <taxon>Actinomycetales</taxon>
        <taxon>Actinomycetaceae</taxon>
        <taxon>Arcanobacterium</taxon>
    </lineage>
</organism>
<feature type="domain" description="Penicillin-binding protein dimerisation" evidence="7">
    <location>
        <begin position="73"/>
        <end position="240"/>
    </location>
</feature>
<dbReference type="InterPro" id="IPR050515">
    <property type="entry name" value="Beta-lactam/transpept"/>
</dbReference>
<gene>
    <name evidence="8" type="ORF">J2S36_000551</name>
</gene>
<dbReference type="InterPro" id="IPR012338">
    <property type="entry name" value="Beta-lactam/transpept-like"/>
</dbReference>
<dbReference type="InterPro" id="IPR036138">
    <property type="entry name" value="PBP_dimer_sf"/>
</dbReference>
<dbReference type="GO" id="GO:0051301">
    <property type="term" value="P:cell division"/>
    <property type="evidence" value="ECO:0007669"/>
    <property type="project" value="UniProtKB-KW"/>
</dbReference>
<dbReference type="Gene3D" id="3.40.710.10">
    <property type="entry name" value="DD-peptidase/beta-lactamase superfamily"/>
    <property type="match status" value="1"/>
</dbReference>
<dbReference type="SUPFAM" id="SSF56519">
    <property type="entry name" value="Penicillin binding protein dimerisation domain"/>
    <property type="match status" value="1"/>
</dbReference>
<dbReference type="Gene3D" id="3.30.450.330">
    <property type="match status" value="1"/>
</dbReference>
<comment type="caution">
    <text evidence="8">The sequence shown here is derived from an EMBL/GenBank/DDBJ whole genome shotgun (WGS) entry which is preliminary data.</text>
</comment>
<protein>
    <submittedName>
        <fullName evidence="8">Cell division protein FtsI (Penicillin-binding protein 3)</fullName>
    </submittedName>
</protein>
<keyword evidence="5" id="KW-1133">Transmembrane helix</keyword>
<feature type="domain" description="Penicillin-binding protein transpeptidase" evidence="6">
    <location>
        <begin position="283"/>
        <end position="589"/>
    </location>
</feature>
<feature type="region of interest" description="Disordered" evidence="4">
    <location>
        <begin position="1"/>
        <end position="20"/>
    </location>
</feature>
<dbReference type="Pfam" id="PF00905">
    <property type="entry name" value="Transpeptidase"/>
    <property type="match status" value="1"/>
</dbReference>
<evidence type="ECO:0000256" key="5">
    <source>
        <dbReference type="SAM" id="Phobius"/>
    </source>
</evidence>
<dbReference type="EMBL" id="JAVDUJ010000001">
    <property type="protein sequence ID" value="MDR6939008.1"/>
    <property type="molecule type" value="Genomic_DNA"/>
</dbReference>
<dbReference type="Pfam" id="PF03717">
    <property type="entry name" value="PBP_dimer"/>
    <property type="match status" value="1"/>
</dbReference>
<sequence length="613" mass="65780">MDSVLQDRKQNSSRSADPMRLARATTHKRLRAVIAIVLVMAILLVGRLIVLQAVHADALAKTAHKFRARNYQQQALRGNIVDNAGAVLASSVPHYNLRVDQKAIQDFQVYDEQDQLTGTGAAAAAKILAPLLKLDEAELAGELHGGKTKNQFALIKAGLSVKEMQEIEKLAIHGIFGERYMERVYPNGALAGAVLGFVGRTAESDKLVGRAGIEQKFEDVLSGTDGSLQVEVGPDGTIFPNAQRNEVEPQDGRTVKLTIDRDLQQVTEDALRESIQKHGSDWGSAVVLETHTGRVLAMADTMAYDPNNVGKQKVSSYTANSIGAVIEPGSTGKTITMASAIDLGKINPYTPFVTASTFTTPEGEIIKDYAPHATAKTTVAAILAHSYNTGTVQIGMTMDRKTRYEYLQAFGTGQRTGIELPAEEAGILNDYRKWDQRTNYTTMFGQGYAVTPLQLAVSANIFGSGGVAHPVHIVDGIYEKDGRYQPTVPGTPKQVISPESAKTMLNLMHETTKDGAGGTKARVPNYNVAGKTGTAEVINAAGQLVAINGTYIGLIPAEDPKIAVAVVAHTPGGNGYGEVISAPVFAKLAQFAMRKMGVPPSSQTMVDYPWIVR</sequence>
<evidence type="ECO:0000256" key="4">
    <source>
        <dbReference type="SAM" id="MobiDB-lite"/>
    </source>
</evidence>
<keyword evidence="9" id="KW-1185">Reference proteome</keyword>
<dbReference type="InterPro" id="IPR001460">
    <property type="entry name" value="PCN-bd_Tpept"/>
</dbReference>
<comment type="similarity">
    <text evidence="2">Belongs to the transpeptidase family.</text>
</comment>
<evidence type="ECO:0000259" key="7">
    <source>
        <dbReference type="Pfam" id="PF03717"/>
    </source>
</evidence>
<evidence type="ECO:0000256" key="3">
    <source>
        <dbReference type="ARBA" id="ARBA00023136"/>
    </source>
</evidence>
<comment type="subcellular location">
    <subcellularLocation>
        <location evidence="1">Membrane</location>
    </subcellularLocation>
</comment>
<evidence type="ECO:0000313" key="9">
    <source>
        <dbReference type="Proteomes" id="UP001266099"/>
    </source>
</evidence>
<keyword evidence="3 5" id="KW-0472">Membrane</keyword>
<feature type="transmembrane region" description="Helical" evidence="5">
    <location>
        <begin position="30"/>
        <end position="50"/>
    </location>
</feature>
<evidence type="ECO:0000256" key="2">
    <source>
        <dbReference type="ARBA" id="ARBA00007171"/>
    </source>
</evidence>
<keyword evidence="8" id="KW-0131">Cell cycle</keyword>
<keyword evidence="5" id="KW-0812">Transmembrane</keyword>
<evidence type="ECO:0000256" key="1">
    <source>
        <dbReference type="ARBA" id="ARBA00004370"/>
    </source>
</evidence>
<dbReference type="InterPro" id="IPR005311">
    <property type="entry name" value="PBP_dimer"/>
</dbReference>
<name>A0ABU1T0W2_9ACTO</name>
<dbReference type="Gene3D" id="3.90.1310.10">
    <property type="entry name" value="Penicillin-binding protein 2a (Domain 2)"/>
    <property type="match status" value="1"/>
</dbReference>
<dbReference type="PANTHER" id="PTHR30627">
    <property type="entry name" value="PEPTIDOGLYCAN D,D-TRANSPEPTIDASE"/>
    <property type="match status" value="1"/>
</dbReference>
<evidence type="ECO:0000313" key="8">
    <source>
        <dbReference type="EMBL" id="MDR6939008.1"/>
    </source>
</evidence>